<dbReference type="OrthoDB" id="5650559at2"/>
<dbReference type="RefSeq" id="WP_058524878.1">
    <property type="nucleotide sequence ID" value="NZ_CAAAHV010000021.1"/>
</dbReference>
<proteinExistence type="predicted"/>
<accession>A0A378I814</accession>
<protein>
    <submittedName>
        <fullName evidence="3">Uncharacterized protein</fullName>
    </submittedName>
</protein>
<feature type="region of interest" description="Disordered" evidence="1">
    <location>
        <begin position="29"/>
        <end position="50"/>
    </location>
</feature>
<gene>
    <name evidence="2" type="ORF">Lbir_2907</name>
    <name evidence="3" type="ORF">NCTC12437_00749</name>
</gene>
<evidence type="ECO:0000313" key="2">
    <source>
        <dbReference type="EMBL" id="KTC68305.1"/>
    </source>
</evidence>
<evidence type="ECO:0000256" key="1">
    <source>
        <dbReference type="SAM" id="MobiDB-lite"/>
    </source>
</evidence>
<sequence length="125" mass="14580">MNNLQDILLAIGKLPIRDQQWVLSKLPETSKRKLDKAQSHPRESHPPELITDTSLPVYCNDLAGKDRLYIAIVLEQGQFIWKERFLSEFSLFEELNLLEESLKNISDSSKKILYEEWVSTTDAYR</sequence>
<dbReference type="Proteomes" id="UP000054735">
    <property type="component" value="Unassembled WGS sequence"/>
</dbReference>
<dbReference type="AlphaFoldDB" id="A0A378I814"/>
<name>A0A378I814_9GAMM</name>
<dbReference type="EMBL" id="LNXT01000048">
    <property type="protein sequence ID" value="KTC68305.1"/>
    <property type="molecule type" value="Genomic_DNA"/>
</dbReference>
<dbReference type="EMBL" id="UGNW01000001">
    <property type="protein sequence ID" value="STX30982.1"/>
    <property type="molecule type" value="Genomic_DNA"/>
</dbReference>
<evidence type="ECO:0000313" key="3">
    <source>
        <dbReference type="EMBL" id="STX30982.1"/>
    </source>
</evidence>
<dbReference type="STRING" id="28083.Lbir_2907"/>
<organism evidence="3 5">
    <name type="scientific">Legionella birminghamensis</name>
    <dbReference type="NCBI Taxonomy" id="28083"/>
    <lineage>
        <taxon>Bacteria</taxon>
        <taxon>Pseudomonadati</taxon>
        <taxon>Pseudomonadota</taxon>
        <taxon>Gammaproteobacteria</taxon>
        <taxon>Legionellales</taxon>
        <taxon>Legionellaceae</taxon>
        <taxon>Legionella</taxon>
    </lineage>
</organism>
<reference evidence="2 4" key="1">
    <citation type="submission" date="2015-11" db="EMBL/GenBank/DDBJ databases">
        <title>Genomic analysis of 38 Legionella species identifies large and diverse effector repertoires.</title>
        <authorList>
            <person name="Burstein D."/>
            <person name="Amaro F."/>
            <person name="Zusman T."/>
            <person name="Lifshitz Z."/>
            <person name="Cohen O."/>
            <person name="Gilbert J.A."/>
            <person name="Pupko T."/>
            <person name="Shuman H.A."/>
            <person name="Segal G."/>
        </authorList>
    </citation>
    <scope>NUCLEOTIDE SEQUENCE [LARGE SCALE GENOMIC DNA]</scope>
    <source>
        <strain evidence="2 4">CDC#1407-AL-14</strain>
    </source>
</reference>
<dbReference type="Proteomes" id="UP000255066">
    <property type="component" value="Unassembled WGS sequence"/>
</dbReference>
<reference evidence="3 5" key="2">
    <citation type="submission" date="2018-06" db="EMBL/GenBank/DDBJ databases">
        <authorList>
            <consortium name="Pathogen Informatics"/>
            <person name="Doyle S."/>
        </authorList>
    </citation>
    <scope>NUCLEOTIDE SEQUENCE [LARGE SCALE GENOMIC DNA]</scope>
    <source>
        <strain evidence="3 5">NCTC12437</strain>
    </source>
</reference>
<evidence type="ECO:0000313" key="5">
    <source>
        <dbReference type="Proteomes" id="UP000255066"/>
    </source>
</evidence>
<keyword evidence="4" id="KW-1185">Reference proteome</keyword>
<feature type="compositionally biased region" description="Basic and acidic residues" evidence="1">
    <location>
        <begin position="29"/>
        <end position="46"/>
    </location>
</feature>
<evidence type="ECO:0000313" key="4">
    <source>
        <dbReference type="Proteomes" id="UP000054735"/>
    </source>
</evidence>